<dbReference type="InterPro" id="IPR037066">
    <property type="entry name" value="Plug_dom_sf"/>
</dbReference>
<name>A0A9X1U648_9SPHN</name>
<dbReference type="Gene3D" id="2.40.170.20">
    <property type="entry name" value="TonB-dependent receptor, beta-barrel domain"/>
    <property type="match status" value="1"/>
</dbReference>
<keyword evidence="7 16" id="KW-0732">Signal</keyword>
<evidence type="ECO:0000256" key="8">
    <source>
        <dbReference type="ARBA" id="ARBA00023004"/>
    </source>
</evidence>
<dbReference type="InterPro" id="IPR010105">
    <property type="entry name" value="TonB_sidphr_rcpt"/>
</dbReference>
<dbReference type="Pfam" id="PF00593">
    <property type="entry name" value="TonB_dep_Rec_b-barrel"/>
    <property type="match status" value="1"/>
</dbReference>
<evidence type="ECO:0000256" key="4">
    <source>
        <dbReference type="ARBA" id="ARBA00022452"/>
    </source>
</evidence>
<evidence type="ECO:0000259" key="18">
    <source>
        <dbReference type="Pfam" id="PF07715"/>
    </source>
</evidence>
<keyword evidence="10 15" id="KW-0798">TonB box</keyword>
<evidence type="ECO:0000256" key="16">
    <source>
        <dbReference type="SAM" id="SignalP"/>
    </source>
</evidence>
<dbReference type="Gene3D" id="2.170.130.10">
    <property type="entry name" value="TonB-dependent receptor, plug domain"/>
    <property type="match status" value="1"/>
</dbReference>
<dbReference type="NCBIfam" id="TIGR01783">
    <property type="entry name" value="TonB-siderophor"/>
    <property type="match status" value="1"/>
</dbReference>
<dbReference type="SUPFAM" id="SSF56935">
    <property type="entry name" value="Porins"/>
    <property type="match status" value="1"/>
</dbReference>
<dbReference type="Pfam" id="PF07715">
    <property type="entry name" value="Plug"/>
    <property type="match status" value="1"/>
</dbReference>
<dbReference type="GO" id="GO:0015891">
    <property type="term" value="P:siderophore transport"/>
    <property type="evidence" value="ECO:0007669"/>
    <property type="project" value="InterPro"/>
</dbReference>
<evidence type="ECO:0000256" key="5">
    <source>
        <dbReference type="ARBA" id="ARBA00022496"/>
    </source>
</evidence>
<proteinExistence type="inferred from homology"/>
<evidence type="ECO:0000256" key="13">
    <source>
        <dbReference type="ARBA" id="ARBA00023237"/>
    </source>
</evidence>
<keyword evidence="11 14" id="KW-0472">Membrane</keyword>
<accession>A0A9X1U648</accession>
<dbReference type="FunFam" id="2.170.130.10:FF:000001">
    <property type="entry name" value="Catecholate siderophore TonB-dependent receptor"/>
    <property type="match status" value="1"/>
</dbReference>
<organism evidence="19 20">
    <name type="scientific">Sphingomonas cremea</name>
    <dbReference type="NCBI Taxonomy" id="2904799"/>
    <lineage>
        <taxon>Bacteria</taxon>
        <taxon>Pseudomonadati</taxon>
        <taxon>Pseudomonadota</taxon>
        <taxon>Alphaproteobacteria</taxon>
        <taxon>Sphingomonadales</taxon>
        <taxon>Sphingomonadaceae</taxon>
        <taxon>Sphingomonas</taxon>
    </lineage>
</organism>
<feature type="signal peptide" evidence="16">
    <location>
        <begin position="1"/>
        <end position="21"/>
    </location>
</feature>
<evidence type="ECO:0000256" key="9">
    <source>
        <dbReference type="ARBA" id="ARBA00023065"/>
    </source>
</evidence>
<dbReference type="AlphaFoldDB" id="A0A9X1U648"/>
<dbReference type="InterPro" id="IPR039426">
    <property type="entry name" value="TonB-dep_rcpt-like"/>
</dbReference>
<sequence>MFRVCVAALLATTALAAPALAADVVSDAVEFAELGDPIVVIGDRGGYDAKDTSTATKTDTPLQDIPQAISVITSQQIADQGMVSIADVLRTVPGATAASGEGHRDQVLLRGQNTTADFFVDGIRDDVQYYRGLYNLDRVEVLKGPNAMIFGRGGGGGIINRVTKKALNSTFAAGSLAVDSHGAWGIEADLNMPIGHGLSGRFNGAYENFNSFRDHVDGHRIGLNPTLGWENDITRVDLSYEYSHDRRVVDRGIPSDIRGRGPATVDDPAHPLRGAQDQFFGDPDVNRLKFDAHVFDLAIKHRFSDRLQWTGKARVGDYDKFYRNAMAATPVVNGDLFRMEAYQSKTNRNAVLIQNDLVAEASTGPVDHTLLAGVDFASQDTFADRQQGFFDDSPLAQTENSRRRLIVSLANSDSLPPITFRDDPSQPATAADTDARSWGVYIQDQAKLGDHVELIAGLRRDWFKLDFHNRINDDRLSRKDSKWSPRLGVVLKPVETLSIYGSWSKSFLPQSGDQFSSLTATTAALAPEKFVNREVGLKWAALPGLDVTLTAYILDRTNTRATDPVTQQTVLTGEERSKGIEASAVGKLTDRLSIAAAAALQKAEITKTTAAAAEGRDVASVPHFTASLWGRYEVNDRLGLGLGIYHQSKMFASISNAVVVPGFTRLDAAGYIGITDQVALQLNVENLLDKHYIGLVHTDNNLNPGAPRTARATLRFKI</sequence>
<gene>
    <name evidence="19" type="ORF">LVY65_12110</name>
</gene>
<dbReference type="CDD" id="cd01347">
    <property type="entry name" value="ligand_gated_channel"/>
    <property type="match status" value="1"/>
</dbReference>
<evidence type="ECO:0000259" key="17">
    <source>
        <dbReference type="Pfam" id="PF00593"/>
    </source>
</evidence>
<evidence type="ECO:0000256" key="3">
    <source>
        <dbReference type="ARBA" id="ARBA00022448"/>
    </source>
</evidence>
<evidence type="ECO:0000256" key="12">
    <source>
        <dbReference type="ARBA" id="ARBA00023170"/>
    </source>
</evidence>
<comment type="caution">
    <text evidence="19">The sequence shown here is derived from an EMBL/GenBank/DDBJ whole genome shotgun (WGS) entry which is preliminary data.</text>
</comment>
<keyword evidence="12 19" id="KW-0675">Receptor</keyword>
<keyword evidence="13 14" id="KW-0998">Cell outer membrane</keyword>
<evidence type="ECO:0000313" key="19">
    <source>
        <dbReference type="EMBL" id="MCF2515801.1"/>
    </source>
</evidence>
<keyword evidence="9" id="KW-0406">Ion transport</keyword>
<keyword evidence="5" id="KW-0410">Iron transport</keyword>
<dbReference type="Proteomes" id="UP001139410">
    <property type="component" value="Unassembled WGS sequence"/>
</dbReference>
<dbReference type="PROSITE" id="PS52016">
    <property type="entry name" value="TONB_DEPENDENT_REC_3"/>
    <property type="match status" value="1"/>
</dbReference>
<evidence type="ECO:0000313" key="20">
    <source>
        <dbReference type="Proteomes" id="UP001139410"/>
    </source>
</evidence>
<keyword evidence="3 14" id="KW-0813">Transport</keyword>
<dbReference type="PANTHER" id="PTHR32552">
    <property type="entry name" value="FERRICHROME IRON RECEPTOR-RELATED"/>
    <property type="match status" value="1"/>
</dbReference>
<comment type="subcellular location">
    <subcellularLocation>
        <location evidence="1 14">Cell outer membrane</location>
        <topology evidence="1 14">Multi-pass membrane protein</topology>
    </subcellularLocation>
</comment>
<reference evidence="19" key="1">
    <citation type="submission" date="2022-01" db="EMBL/GenBank/DDBJ databases">
        <authorList>
            <person name="Jo J.-H."/>
            <person name="Im W.-T."/>
        </authorList>
    </citation>
    <scope>NUCLEOTIDE SEQUENCE</scope>
    <source>
        <strain evidence="19">G124</strain>
    </source>
</reference>
<feature type="domain" description="TonB-dependent receptor-like beta-barrel" evidence="17">
    <location>
        <begin position="226"/>
        <end position="687"/>
    </location>
</feature>
<feature type="domain" description="TonB-dependent receptor plug" evidence="18">
    <location>
        <begin position="62"/>
        <end position="158"/>
    </location>
</feature>
<dbReference type="GO" id="GO:0009279">
    <property type="term" value="C:cell outer membrane"/>
    <property type="evidence" value="ECO:0007669"/>
    <property type="project" value="UniProtKB-SubCell"/>
</dbReference>
<evidence type="ECO:0000256" key="1">
    <source>
        <dbReference type="ARBA" id="ARBA00004571"/>
    </source>
</evidence>
<dbReference type="PANTHER" id="PTHR32552:SF68">
    <property type="entry name" value="FERRICHROME OUTER MEMBRANE TRANSPORTER_PHAGE RECEPTOR"/>
    <property type="match status" value="1"/>
</dbReference>
<dbReference type="RefSeq" id="WP_235068508.1">
    <property type="nucleotide sequence ID" value="NZ_JAKFGM010000003.1"/>
</dbReference>
<evidence type="ECO:0000256" key="15">
    <source>
        <dbReference type="RuleBase" id="RU003357"/>
    </source>
</evidence>
<evidence type="ECO:0000256" key="14">
    <source>
        <dbReference type="PROSITE-ProRule" id="PRU01360"/>
    </source>
</evidence>
<keyword evidence="6 14" id="KW-0812">Transmembrane</keyword>
<evidence type="ECO:0000256" key="6">
    <source>
        <dbReference type="ARBA" id="ARBA00022692"/>
    </source>
</evidence>
<evidence type="ECO:0000256" key="10">
    <source>
        <dbReference type="ARBA" id="ARBA00023077"/>
    </source>
</evidence>
<dbReference type="InterPro" id="IPR012910">
    <property type="entry name" value="Plug_dom"/>
</dbReference>
<keyword evidence="4 14" id="KW-1134">Transmembrane beta strand</keyword>
<dbReference type="InterPro" id="IPR000531">
    <property type="entry name" value="Beta-barrel_TonB"/>
</dbReference>
<dbReference type="GO" id="GO:0015344">
    <property type="term" value="F:siderophore uptake transmembrane transporter activity"/>
    <property type="evidence" value="ECO:0007669"/>
    <property type="project" value="TreeGrafter"/>
</dbReference>
<evidence type="ECO:0000256" key="2">
    <source>
        <dbReference type="ARBA" id="ARBA00009810"/>
    </source>
</evidence>
<feature type="chain" id="PRO_5040857159" evidence="16">
    <location>
        <begin position="22"/>
        <end position="718"/>
    </location>
</feature>
<dbReference type="GO" id="GO:0038023">
    <property type="term" value="F:signaling receptor activity"/>
    <property type="evidence" value="ECO:0007669"/>
    <property type="project" value="InterPro"/>
</dbReference>
<protein>
    <submittedName>
        <fullName evidence="19">TonB-dependent siderophore receptor</fullName>
    </submittedName>
</protein>
<keyword evidence="8" id="KW-0408">Iron</keyword>
<dbReference type="EMBL" id="JAKFGM010000003">
    <property type="protein sequence ID" value="MCF2515801.1"/>
    <property type="molecule type" value="Genomic_DNA"/>
</dbReference>
<evidence type="ECO:0000256" key="11">
    <source>
        <dbReference type="ARBA" id="ARBA00023136"/>
    </source>
</evidence>
<comment type="similarity">
    <text evidence="2 14 15">Belongs to the TonB-dependent receptor family.</text>
</comment>
<dbReference type="InterPro" id="IPR036942">
    <property type="entry name" value="Beta-barrel_TonB_sf"/>
</dbReference>
<keyword evidence="20" id="KW-1185">Reference proteome</keyword>
<evidence type="ECO:0000256" key="7">
    <source>
        <dbReference type="ARBA" id="ARBA00022729"/>
    </source>
</evidence>